<reference evidence="1" key="1">
    <citation type="submission" date="2013-11" db="EMBL/GenBank/DDBJ databases">
        <title>The Genome Sequence of Phytophthora parasitica CHvinca01.</title>
        <authorList>
            <consortium name="The Broad Institute Genomics Platform"/>
            <person name="Russ C."/>
            <person name="Tyler B."/>
            <person name="Panabieres F."/>
            <person name="Shan W."/>
            <person name="Tripathy S."/>
            <person name="Grunwald N."/>
            <person name="Machado M."/>
            <person name="Johnson C.S."/>
            <person name="Arredondo F."/>
            <person name="Hong C."/>
            <person name="Coffey M."/>
            <person name="Young S.K."/>
            <person name="Zeng Q."/>
            <person name="Gargeya S."/>
            <person name="Fitzgerald M."/>
            <person name="Abouelleil A."/>
            <person name="Alvarado L."/>
            <person name="Chapman S.B."/>
            <person name="Gainer-Dewar J."/>
            <person name="Goldberg J."/>
            <person name="Griggs A."/>
            <person name="Gujja S."/>
            <person name="Hansen M."/>
            <person name="Howarth C."/>
            <person name="Imamovic A."/>
            <person name="Ireland A."/>
            <person name="Larimer J."/>
            <person name="McCowan C."/>
            <person name="Murphy C."/>
            <person name="Pearson M."/>
            <person name="Poon T.W."/>
            <person name="Priest M."/>
            <person name="Roberts A."/>
            <person name="Saif S."/>
            <person name="Shea T."/>
            <person name="Sykes S."/>
            <person name="Wortman J."/>
            <person name="Nusbaum C."/>
            <person name="Birren B."/>
        </authorList>
    </citation>
    <scope>NUCLEOTIDE SEQUENCE [LARGE SCALE GENOMIC DNA]</scope>
    <source>
        <strain evidence="1">CHvinca01</strain>
    </source>
</reference>
<name>W2LD53_PHYNI</name>
<evidence type="ECO:0000313" key="1">
    <source>
        <dbReference type="EMBL" id="ETL95357.1"/>
    </source>
</evidence>
<sequence length="37" mass="4091">MVFCVVRTFTQVLSKEASPLFDAAADLSWLQSTVLLC</sequence>
<dbReference type="EMBL" id="KI679098">
    <property type="protein sequence ID" value="ETL95357.1"/>
    <property type="molecule type" value="Genomic_DNA"/>
</dbReference>
<protein>
    <submittedName>
        <fullName evidence="1">Uncharacterized protein</fullName>
    </submittedName>
</protein>
<accession>W2LD53</accession>
<organism evidence="1">
    <name type="scientific">Phytophthora nicotianae</name>
    <name type="common">Potato buckeye rot agent</name>
    <name type="synonym">Phytophthora parasitica</name>
    <dbReference type="NCBI Taxonomy" id="4792"/>
    <lineage>
        <taxon>Eukaryota</taxon>
        <taxon>Sar</taxon>
        <taxon>Stramenopiles</taxon>
        <taxon>Oomycota</taxon>
        <taxon>Peronosporomycetes</taxon>
        <taxon>Peronosporales</taxon>
        <taxon>Peronosporaceae</taxon>
        <taxon>Phytophthora</taxon>
    </lineage>
</organism>
<gene>
    <name evidence="1" type="ORF">L917_06821</name>
</gene>
<proteinExistence type="predicted"/>
<dbReference type="Proteomes" id="UP000054423">
    <property type="component" value="Unassembled WGS sequence"/>
</dbReference>
<dbReference type="AlphaFoldDB" id="W2LD53"/>